<dbReference type="GO" id="GO:0034599">
    <property type="term" value="P:cellular response to oxidative stress"/>
    <property type="evidence" value="ECO:0007669"/>
    <property type="project" value="InterPro"/>
</dbReference>
<organism evidence="1 2">
    <name type="scientific">Physocladia obscura</name>
    <dbReference type="NCBI Taxonomy" id="109957"/>
    <lineage>
        <taxon>Eukaryota</taxon>
        <taxon>Fungi</taxon>
        <taxon>Fungi incertae sedis</taxon>
        <taxon>Chytridiomycota</taxon>
        <taxon>Chytridiomycota incertae sedis</taxon>
        <taxon>Chytridiomycetes</taxon>
        <taxon>Chytridiales</taxon>
        <taxon>Chytriomycetaceae</taxon>
        <taxon>Physocladia</taxon>
    </lineage>
</organism>
<dbReference type="Gene3D" id="3.40.109.10">
    <property type="entry name" value="NADH Oxidase"/>
    <property type="match status" value="1"/>
</dbReference>
<gene>
    <name evidence="1" type="ORF">HK100_008020</name>
</gene>
<protein>
    <submittedName>
        <fullName evidence="1">Uncharacterized protein</fullName>
    </submittedName>
</protein>
<dbReference type="PANTHER" id="PTHR43035:SF1">
    <property type="entry name" value="FATTY ACID REPRESSION MUTANT PROTEIN 2-RELATED"/>
    <property type="match status" value="1"/>
</dbReference>
<dbReference type="GO" id="GO:0016491">
    <property type="term" value="F:oxidoreductase activity"/>
    <property type="evidence" value="ECO:0007669"/>
    <property type="project" value="InterPro"/>
</dbReference>
<reference evidence="1" key="1">
    <citation type="submission" date="2020-05" db="EMBL/GenBank/DDBJ databases">
        <title>Phylogenomic resolution of chytrid fungi.</title>
        <authorList>
            <person name="Stajich J.E."/>
            <person name="Amses K."/>
            <person name="Simmons R."/>
            <person name="Seto K."/>
            <person name="Myers J."/>
            <person name="Bonds A."/>
            <person name="Quandt C.A."/>
            <person name="Barry K."/>
            <person name="Liu P."/>
            <person name="Grigoriev I."/>
            <person name="Longcore J.E."/>
            <person name="James T.Y."/>
        </authorList>
    </citation>
    <scope>NUCLEOTIDE SEQUENCE</scope>
    <source>
        <strain evidence="1">JEL0513</strain>
    </source>
</reference>
<dbReference type="InterPro" id="IPR033877">
    <property type="entry name" value="Frm2/Hbn1"/>
</dbReference>
<dbReference type="Proteomes" id="UP001211907">
    <property type="component" value="Unassembled WGS sequence"/>
</dbReference>
<dbReference type="SUPFAM" id="SSF55469">
    <property type="entry name" value="FMN-dependent nitroreductase-like"/>
    <property type="match status" value="1"/>
</dbReference>
<keyword evidence="2" id="KW-1185">Reference proteome</keyword>
<name>A0AAD5XER3_9FUNG</name>
<dbReference type="EMBL" id="JADGJH010000384">
    <property type="protein sequence ID" value="KAJ3130549.1"/>
    <property type="molecule type" value="Genomic_DNA"/>
</dbReference>
<evidence type="ECO:0000313" key="2">
    <source>
        <dbReference type="Proteomes" id="UP001211907"/>
    </source>
</evidence>
<dbReference type="PANTHER" id="PTHR43035">
    <property type="entry name" value="FATTY ACID REPRESSION MUTANT PROTEIN 2-RELATED"/>
    <property type="match status" value="1"/>
</dbReference>
<accession>A0AAD5XER3</accession>
<dbReference type="AlphaFoldDB" id="A0AAD5XER3"/>
<comment type="caution">
    <text evidence="1">The sequence shown here is derived from an EMBL/GenBank/DDBJ whole genome shotgun (WGS) entry which is preliminary data.</text>
</comment>
<dbReference type="InterPro" id="IPR000415">
    <property type="entry name" value="Nitroreductase-like"/>
</dbReference>
<sequence>MLIYFQLEGTLAKIDGWRNGYGTILLYEDDDVLKGFQERIPPLAQLFVEHQAHSSGILHFVLWTSLSEKGLGGSLQHQQSLIQDYAKEAFGVADSWRLVAQIPFGKIKEGTVLPDRVNAPIETRFKAFGTSKDEPKTFLKTVTTTTKTVKAADGSVVSTETATKTELKPKLV</sequence>
<proteinExistence type="predicted"/>
<evidence type="ECO:0000313" key="1">
    <source>
        <dbReference type="EMBL" id="KAJ3130549.1"/>
    </source>
</evidence>